<dbReference type="RefSeq" id="WP_241793774.1">
    <property type="nucleotide sequence ID" value="NZ_JALBUU010000088.1"/>
</dbReference>
<proteinExistence type="predicted"/>
<name>A0ABS9W9Z5_9PROT</name>
<gene>
    <name evidence="1" type="ORF">MON41_20865</name>
</gene>
<keyword evidence="2" id="KW-1185">Reference proteome</keyword>
<reference evidence="1 2" key="1">
    <citation type="submission" date="2022-03" db="EMBL/GenBank/DDBJ databases">
        <title>Complete genome analysis of Roseomonas KG 17.1 : a prolific producer of plant growth promoters.</title>
        <authorList>
            <person name="Saadouli I."/>
            <person name="Najjari A."/>
            <person name="Mosbah A."/>
            <person name="Ouzari H.I."/>
        </authorList>
    </citation>
    <scope>NUCLEOTIDE SEQUENCE [LARGE SCALE GENOMIC DNA]</scope>
    <source>
        <strain evidence="1 2">KG17-1</strain>
    </source>
</reference>
<evidence type="ECO:0000313" key="2">
    <source>
        <dbReference type="Proteomes" id="UP001201985"/>
    </source>
</evidence>
<evidence type="ECO:0000313" key="1">
    <source>
        <dbReference type="EMBL" id="MCI0756119.1"/>
    </source>
</evidence>
<accession>A0ABS9W9Z5</accession>
<dbReference type="EMBL" id="JALBUU010000088">
    <property type="protein sequence ID" value="MCI0756119.1"/>
    <property type="molecule type" value="Genomic_DNA"/>
</dbReference>
<comment type="caution">
    <text evidence="1">The sequence shown here is derived from an EMBL/GenBank/DDBJ whole genome shotgun (WGS) entry which is preliminary data.</text>
</comment>
<sequence length="102" mass="11015">MAGFHSSATGVVLSLEFTVGSEMSRVMLLSLLTVSGGEVYAAATRARLGLIQAPRYRLERSPPRIAADGAGQHTAVAPSHFREDPFLHEWSWPSNVRLPDPG</sequence>
<protein>
    <submittedName>
        <fullName evidence="1">Uncharacterized protein</fullName>
    </submittedName>
</protein>
<organism evidence="1 2">
    <name type="scientific">Teichococcus vastitatis</name>
    <dbReference type="NCBI Taxonomy" id="2307076"/>
    <lineage>
        <taxon>Bacteria</taxon>
        <taxon>Pseudomonadati</taxon>
        <taxon>Pseudomonadota</taxon>
        <taxon>Alphaproteobacteria</taxon>
        <taxon>Acetobacterales</taxon>
        <taxon>Roseomonadaceae</taxon>
        <taxon>Roseomonas</taxon>
    </lineage>
</organism>
<dbReference type="Proteomes" id="UP001201985">
    <property type="component" value="Unassembled WGS sequence"/>
</dbReference>